<evidence type="ECO:0000256" key="2">
    <source>
        <dbReference type="SAM" id="MobiDB-lite"/>
    </source>
</evidence>
<comment type="similarity">
    <text evidence="1">Belongs to the senescence regulator S40 family.</text>
</comment>
<feature type="compositionally biased region" description="Polar residues" evidence="2">
    <location>
        <begin position="65"/>
        <end position="76"/>
    </location>
</feature>
<dbReference type="Pfam" id="PF04520">
    <property type="entry name" value="Senescence_reg"/>
    <property type="match status" value="1"/>
</dbReference>
<dbReference type="EMBL" id="CM035437">
    <property type="protein sequence ID" value="KAH7287286.1"/>
    <property type="molecule type" value="Genomic_DNA"/>
</dbReference>
<reference evidence="3" key="1">
    <citation type="submission" date="2021-08" db="EMBL/GenBank/DDBJ databases">
        <title>WGS assembly of Ceratopteris richardii.</title>
        <authorList>
            <person name="Marchant D.B."/>
            <person name="Chen G."/>
            <person name="Jenkins J."/>
            <person name="Shu S."/>
            <person name="Leebens-Mack J."/>
            <person name="Grimwood J."/>
            <person name="Schmutz J."/>
            <person name="Soltis P."/>
            <person name="Soltis D."/>
            <person name="Chen Z.-H."/>
        </authorList>
    </citation>
    <scope>NUCLEOTIDE SEQUENCE</scope>
    <source>
        <strain evidence="3">Whitten #5841</strain>
        <tissue evidence="3">Leaf</tissue>
    </source>
</reference>
<dbReference type="AlphaFoldDB" id="A0A8T2QV23"/>
<evidence type="ECO:0000256" key="1">
    <source>
        <dbReference type="ARBA" id="ARBA00034773"/>
    </source>
</evidence>
<sequence length="327" mass="36286">MARFGGMRADSISSARERLSLASIGLGSILRDQQALPVTTRMNVLVGLSNSQSSSTSSRSLLNSPVQVMTSSSIGQNGFKEAENSEQNDQDVRVNEMREGRSLSNLDPLDRNRQSSLYDQLGSMRAQINASSCPSHVQTHHQNGKYAAKLVHSDKPSLSKHGRTHSDNVSLYINKVTDGNRSSHIVNVTNGLWTDSEAARPQDEDTKSVRPCRMHHVPTSSRSIPPVQKIDDSTFHAHPQSAPVNVPNWSKALHKERSIDRKIDSIQESSEEEAEEERLPPHVILAKEYENSGRMTSSVCEGQGRTLKGRDMRRVRNAVWQQIGFVD</sequence>
<feature type="compositionally biased region" description="Low complexity" evidence="2">
    <location>
        <begin position="50"/>
        <end position="64"/>
    </location>
</feature>
<keyword evidence="4" id="KW-1185">Reference proteome</keyword>
<proteinExistence type="inferred from homology"/>
<name>A0A8T2QV23_CERRI</name>
<feature type="region of interest" description="Disordered" evidence="2">
    <location>
        <begin position="50"/>
        <end position="92"/>
    </location>
</feature>
<dbReference type="PANTHER" id="PTHR33083">
    <property type="entry name" value="EXPRESSED PROTEIN"/>
    <property type="match status" value="1"/>
</dbReference>
<organism evidence="3 4">
    <name type="scientific">Ceratopteris richardii</name>
    <name type="common">Triangle waterfern</name>
    <dbReference type="NCBI Taxonomy" id="49495"/>
    <lineage>
        <taxon>Eukaryota</taxon>
        <taxon>Viridiplantae</taxon>
        <taxon>Streptophyta</taxon>
        <taxon>Embryophyta</taxon>
        <taxon>Tracheophyta</taxon>
        <taxon>Polypodiopsida</taxon>
        <taxon>Polypodiidae</taxon>
        <taxon>Polypodiales</taxon>
        <taxon>Pteridineae</taxon>
        <taxon>Pteridaceae</taxon>
        <taxon>Parkerioideae</taxon>
        <taxon>Ceratopteris</taxon>
    </lineage>
</organism>
<comment type="caution">
    <text evidence="3">The sequence shown here is derived from an EMBL/GenBank/DDBJ whole genome shotgun (WGS) entry which is preliminary data.</text>
</comment>
<dbReference type="EMBL" id="CM035437">
    <property type="protein sequence ID" value="KAH7287285.1"/>
    <property type="molecule type" value="Genomic_DNA"/>
</dbReference>
<dbReference type="GO" id="GO:0010150">
    <property type="term" value="P:leaf senescence"/>
    <property type="evidence" value="ECO:0007669"/>
    <property type="project" value="UniProtKB-ARBA"/>
</dbReference>
<dbReference type="OrthoDB" id="1917735at2759"/>
<evidence type="ECO:0000313" key="3">
    <source>
        <dbReference type="EMBL" id="KAH7287285.1"/>
    </source>
</evidence>
<dbReference type="EMBL" id="CM035437">
    <property type="protein sequence ID" value="KAH7287288.1"/>
    <property type="molecule type" value="Genomic_DNA"/>
</dbReference>
<gene>
    <name evidence="3" type="ORF">KP509_32G048700</name>
</gene>
<dbReference type="EMBL" id="CM035437">
    <property type="protein sequence ID" value="KAH7287284.1"/>
    <property type="molecule type" value="Genomic_DNA"/>
</dbReference>
<evidence type="ECO:0008006" key="5">
    <source>
        <dbReference type="Google" id="ProtNLM"/>
    </source>
</evidence>
<dbReference type="Proteomes" id="UP000825935">
    <property type="component" value="Chromosome 32"/>
</dbReference>
<accession>A0A8T2QV23</accession>
<protein>
    <recommendedName>
        <fullName evidence="5">Senescence regulator</fullName>
    </recommendedName>
</protein>
<dbReference type="PANTHER" id="PTHR33083:SF123">
    <property type="entry name" value="EXPRESSED PROTEIN"/>
    <property type="match status" value="1"/>
</dbReference>
<dbReference type="InterPro" id="IPR007608">
    <property type="entry name" value="Senescence_reg_S40"/>
</dbReference>
<evidence type="ECO:0000313" key="4">
    <source>
        <dbReference type="Proteomes" id="UP000825935"/>
    </source>
</evidence>